<name>A0ABV3XDZ4_9ACTN</name>
<organism evidence="1 2">
    <name type="scientific">Geodermatophilus maliterrae</name>
    <dbReference type="NCBI Taxonomy" id="3162531"/>
    <lineage>
        <taxon>Bacteria</taxon>
        <taxon>Bacillati</taxon>
        <taxon>Actinomycetota</taxon>
        <taxon>Actinomycetes</taxon>
        <taxon>Geodermatophilales</taxon>
        <taxon>Geodermatophilaceae</taxon>
        <taxon>Geodermatophilus</taxon>
    </lineage>
</organism>
<dbReference type="EMBL" id="JBFNXQ010000023">
    <property type="protein sequence ID" value="MEX5718602.1"/>
    <property type="molecule type" value="Genomic_DNA"/>
</dbReference>
<proteinExistence type="predicted"/>
<evidence type="ECO:0000313" key="2">
    <source>
        <dbReference type="Proteomes" id="UP001560045"/>
    </source>
</evidence>
<dbReference type="RefSeq" id="WP_369205675.1">
    <property type="nucleotide sequence ID" value="NZ_JBFNXQ010000023.1"/>
</dbReference>
<dbReference type="Proteomes" id="UP001560045">
    <property type="component" value="Unassembled WGS sequence"/>
</dbReference>
<accession>A0ABV3XDZ4</accession>
<comment type="caution">
    <text evidence="1">The sequence shown here is derived from an EMBL/GenBank/DDBJ whole genome shotgun (WGS) entry which is preliminary data.</text>
</comment>
<keyword evidence="2" id="KW-1185">Reference proteome</keyword>
<gene>
    <name evidence="1" type="ORF">ABQ292_09525</name>
</gene>
<dbReference type="Gene3D" id="3.40.50.720">
    <property type="entry name" value="NAD(P)-binding Rossmann-like Domain"/>
    <property type="match status" value="1"/>
</dbReference>
<protein>
    <submittedName>
        <fullName evidence="1">Uncharacterized protein</fullName>
    </submittedName>
</protein>
<sequence>MTVNALHPATFMPTKIVATPTSTTAEGVEATARLVVDPALAGLSGRYFDGLRETRAHEQAYDAAARARLRAVSEELTAAG</sequence>
<reference evidence="1 2" key="1">
    <citation type="submission" date="2024-06" db="EMBL/GenBank/DDBJ databases">
        <title>Draft genome sequence of Geodermatophilus badlandi, a novel member of the Geodermatophilaceae isolated from badland sedimentary rocks in the Red desert, Wyoming, USA.</title>
        <authorList>
            <person name="Ben Tekaya S."/>
            <person name="Nouioui I."/>
            <person name="Flores G.M."/>
            <person name="Shaal M.N."/>
            <person name="Bredoire F."/>
            <person name="Basile F."/>
            <person name="Van Diepen L."/>
            <person name="Ward N.L."/>
        </authorList>
    </citation>
    <scope>NUCLEOTIDE SEQUENCE [LARGE SCALE GENOMIC DNA]</scope>
    <source>
        <strain evidence="1 2">WL48A</strain>
    </source>
</reference>
<evidence type="ECO:0000313" key="1">
    <source>
        <dbReference type="EMBL" id="MEX5718602.1"/>
    </source>
</evidence>